<dbReference type="PANTHER" id="PTHR23011:SF28">
    <property type="entry name" value="CYCLIC NUCLEOTIDE-BINDING DOMAIN CONTAINING PROTEIN"/>
    <property type="match status" value="1"/>
</dbReference>
<feature type="domain" description="Cyclic nucleotide-binding" evidence="1">
    <location>
        <begin position="14"/>
        <end position="129"/>
    </location>
</feature>
<organism evidence="2 3">
    <name type="scientific">Iamia majanohamensis</name>
    <dbReference type="NCBI Taxonomy" id="467976"/>
    <lineage>
        <taxon>Bacteria</taxon>
        <taxon>Bacillati</taxon>
        <taxon>Actinomycetota</taxon>
        <taxon>Acidimicrobiia</taxon>
        <taxon>Acidimicrobiales</taxon>
        <taxon>Iamiaceae</taxon>
        <taxon>Iamia</taxon>
    </lineage>
</organism>
<dbReference type="PROSITE" id="PS50042">
    <property type="entry name" value="CNMP_BINDING_3"/>
    <property type="match status" value="1"/>
</dbReference>
<gene>
    <name evidence="2" type="ORF">PO878_17525</name>
</gene>
<proteinExistence type="predicted"/>
<reference evidence="2" key="1">
    <citation type="submission" date="2023-01" db="EMBL/GenBank/DDBJ databases">
        <title>The diversity of Class Acidimicrobiia in South China Sea sediment environments and the proposal of Iamia marina sp. nov., a novel species of the genus Iamia.</title>
        <authorList>
            <person name="He Y."/>
            <person name="Tian X."/>
        </authorList>
    </citation>
    <scope>NUCLEOTIDE SEQUENCE</scope>
    <source>
        <strain evidence="2">DSM 19957</strain>
    </source>
</reference>
<evidence type="ECO:0000313" key="3">
    <source>
        <dbReference type="Proteomes" id="UP001216390"/>
    </source>
</evidence>
<dbReference type="KEGG" id="ima:PO878_17525"/>
<evidence type="ECO:0000313" key="2">
    <source>
        <dbReference type="EMBL" id="WCO66303.1"/>
    </source>
</evidence>
<dbReference type="InterPro" id="IPR014710">
    <property type="entry name" value="RmlC-like_jellyroll"/>
</dbReference>
<sequence>MAHSKQAEIGRCDLLAGLRRGPTRRLLAGSESFTVPAGGLILVEGDPSNDAYVLLQGALAVETRRTHLAYLTAGDHFGEVGVLTGRARSATVEAIEASQVLRIDGTRFRATFRRFGSFRAAVEDEFARRSLTVPEDRHPSTTGARHHRLPRLDLVPASA</sequence>
<keyword evidence="3" id="KW-1185">Reference proteome</keyword>
<evidence type="ECO:0000259" key="1">
    <source>
        <dbReference type="PROSITE" id="PS50042"/>
    </source>
</evidence>
<dbReference type="PROSITE" id="PS00889">
    <property type="entry name" value="CNMP_BINDING_2"/>
    <property type="match status" value="1"/>
</dbReference>
<name>A0AAE9Y8A4_9ACTN</name>
<dbReference type="RefSeq" id="WP_272735826.1">
    <property type="nucleotide sequence ID" value="NZ_CP116942.1"/>
</dbReference>
<dbReference type="Proteomes" id="UP001216390">
    <property type="component" value="Chromosome"/>
</dbReference>
<dbReference type="InterPro" id="IPR018488">
    <property type="entry name" value="cNMP-bd_CS"/>
</dbReference>
<dbReference type="CDD" id="cd00038">
    <property type="entry name" value="CAP_ED"/>
    <property type="match status" value="1"/>
</dbReference>
<dbReference type="InterPro" id="IPR000595">
    <property type="entry name" value="cNMP-bd_dom"/>
</dbReference>
<dbReference type="InterPro" id="IPR018490">
    <property type="entry name" value="cNMP-bd_dom_sf"/>
</dbReference>
<dbReference type="SMART" id="SM00100">
    <property type="entry name" value="cNMP"/>
    <property type="match status" value="1"/>
</dbReference>
<dbReference type="SUPFAM" id="SSF51206">
    <property type="entry name" value="cAMP-binding domain-like"/>
    <property type="match status" value="1"/>
</dbReference>
<protein>
    <submittedName>
        <fullName evidence="2">Cyclic nucleotide-binding domain-containing protein</fullName>
    </submittedName>
</protein>
<dbReference type="AlphaFoldDB" id="A0AAE9Y8A4"/>
<dbReference type="Pfam" id="PF00027">
    <property type="entry name" value="cNMP_binding"/>
    <property type="match status" value="1"/>
</dbReference>
<accession>A0AAE9Y8A4</accession>
<dbReference type="EMBL" id="CP116942">
    <property type="protein sequence ID" value="WCO66303.1"/>
    <property type="molecule type" value="Genomic_DNA"/>
</dbReference>
<dbReference type="PANTHER" id="PTHR23011">
    <property type="entry name" value="CYCLIC NUCLEOTIDE-BINDING DOMAIN CONTAINING PROTEIN"/>
    <property type="match status" value="1"/>
</dbReference>
<dbReference type="Gene3D" id="2.60.120.10">
    <property type="entry name" value="Jelly Rolls"/>
    <property type="match status" value="1"/>
</dbReference>